<keyword evidence="3" id="KW-0597">Phosphoprotein</keyword>
<proteinExistence type="predicted"/>
<dbReference type="PANTHER" id="PTHR43047">
    <property type="entry name" value="TWO-COMPONENT HISTIDINE PROTEIN KINASE"/>
    <property type="match status" value="1"/>
</dbReference>
<feature type="domain" description="Histidine kinase" evidence="7">
    <location>
        <begin position="142"/>
        <end position="363"/>
    </location>
</feature>
<dbReference type="EMBL" id="JBBMFS010000001">
    <property type="protein sequence ID" value="MEQ2553558.1"/>
    <property type="molecule type" value="Genomic_DNA"/>
</dbReference>
<evidence type="ECO:0000259" key="7">
    <source>
        <dbReference type="PROSITE" id="PS50109"/>
    </source>
</evidence>
<dbReference type="SMART" id="SM00387">
    <property type="entry name" value="HATPase_c"/>
    <property type="match status" value="1"/>
</dbReference>
<evidence type="ECO:0000256" key="3">
    <source>
        <dbReference type="ARBA" id="ARBA00022553"/>
    </source>
</evidence>
<evidence type="ECO:0000256" key="2">
    <source>
        <dbReference type="ARBA" id="ARBA00012438"/>
    </source>
</evidence>
<dbReference type="InterPro" id="IPR036097">
    <property type="entry name" value="HisK_dim/P_sf"/>
</dbReference>
<evidence type="ECO:0000256" key="1">
    <source>
        <dbReference type="ARBA" id="ARBA00000085"/>
    </source>
</evidence>
<name>A0ABV1H1J6_9FIRM</name>
<dbReference type="GO" id="GO:0005524">
    <property type="term" value="F:ATP binding"/>
    <property type="evidence" value="ECO:0007669"/>
    <property type="project" value="UniProtKB-KW"/>
</dbReference>
<dbReference type="PROSITE" id="PS50109">
    <property type="entry name" value="HIS_KIN"/>
    <property type="match status" value="1"/>
</dbReference>
<evidence type="ECO:0000256" key="4">
    <source>
        <dbReference type="ARBA" id="ARBA00022679"/>
    </source>
</evidence>
<evidence type="ECO:0000256" key="5">
    <source>
        <dbReference type="ARBA" id="ARBA00022777"/>
    </source>
</evidence>
<keyword evidence="9" id="KW-1185">Reference proteome</keyword>
<dbReference type="InterPro" id="IPR003661">
    <property type="entry name" value="HisK_dim/P_dom"/>
</dbReference>
<dbReference type="InterPro" id="IPR003594">
    <property type="entry name" value="HATPase_dom"/>
</dbReference>
<dbReference type="SUPFAM" id="SSF55874">
    <property type="entry name" value="ATPase domain of HSP90 chaperone/DNA topoisomerase II/histidine kinase"/>
    <property type="match status" value="1"/>
</dbReference>
<comment type="catalytic activity">
    <reaction evidence="1">
        <text>ATP + protein L-histidine = ADP + protein N-phospho-L-histidine.</text>
        <dbReference type="EC" id="2.7.13.3"/>
    </reaction>
</comment>
<dbReference type="SMART" id="SM00388">
    <property type="entry name" value="HisKA"/>
    <property type="match status" value="1"/>
</dbReference>
<dbReference type="Pfam" id="PF02518">
    <property type="entry name" value="HATPase_c"/>
    <property type="match status" value="1"/>
</dbReference>
<sequence length="489" mass="55220">MGDAMAMRSLLENNLGMIIAFDGQGTVTFLNGIAREELDYRQGKKKISVEDIFPTLIRENCNYDEYVNSVQGQLIKTVAYRKNNTCFPVMIRFSKLFFEDVGQINAVAGLNIQDEEDAIRELKKVEQEMEQNLKARDSFVANITHELRTPVNGIKGHVKNLLDLETEPSKKSTLGIIIQCCNNMEKIINNLLDFSKMEAGKFEICEKPFEFKSCVNQAMDTNRPVANQKGLHFHAFVAEDVPQTVIGDELRITQIMNNLLSNALKFTSMGAVTLEVYKTHQREDVVELTFFVTDTGIGIDAQGRQKLFQSFSQADDSITRRYGGTGLGLYVTKQLAEQMHGHIEVESEPGRGSTFSCAIKVKVPVQAVEQEKEQNIEFDISNLKNHLLGTQAKSRMEQVYMYGSAANRRELAINMEKLVLCIEMENWEKAEGFAENIKTLCAESGEQTLKSRTFRLLMAVRKEDYKQAIGYSEEIRTILKLKEPGAEGV</sequence>
<dbReference type="SUPFAM" id="SSF47384">
    <property type="entry name" value="Homodimeric domain of signal transducing histidine kinase"/>
    <property type="match status" value="1"/>
</dbReference>
<dbReference type="PRINTS" id="PR00344">
    <property type="entry name" value="BCTRLSENSOR"/>
</dbReference>
<evidence type="ECO:0000313" key="8">
    <source>
        <dbReference type="EMBL" id="MEQ2553558.1"/>
    </source>
</evidence>
<reference evidence="8" key="1">
    <citation type="submission" date="2024-03" db="EMBL/GenBank/DDBJ databases">
        <title>Human intestinal bacterial collection.</title>
        <authorList>
            <person name="Pauvert C."/>
            <person name="Hitch T.C.A."/>
            <person name="Clavel T."/>
        </authorList>
    </citation>
    <scope>NUCLEOTIDE SEQUENCE [LARGE SCALE GENOMIC DNA]</scope>
    <source>
        <strain evidence="8">CLA-AA-H89B</strain>
    </source>
</reference>
<keyword evidence="6" id="KW-0902">Two-component regulatory system</keyword>
<dbReference type="Gene3D" id="3.30.565.10">
    <property type="entry name" value="Histidine kinase-like ATPase, C-terminal domain"/>
    <property type="match status" value="1"/>
</dbReference>
<keyword evidence="5" id="KW-0418">Kinase</keyword>
<evidence type="ECO:0000256" key="6">
    <source>
        <dbReference type="ARBA" id="ARBA00023012"/>
    </source>
</evidence>
<dbReference type="PANTHER" id="PTHR43047:SF78">
    <property type="entry name" value="SENSORY_REGULATORY PROTEIN RPFC"/>
    <property type="match status" value="1"/>
</dbReference>
<dbReference type="EC" id="2.7.13.3" evidence="2"/>
<dbReference type="Pfam" id="PF00512">
    <property type="entry name" value="HisKA"/>
    <property type="match status" value="1"/>
</dbReference>
<dbReference type="Proteomes" id="UP001546774">
    <property type="component" value="Unassembled WGS sequence"/>
</dbReference>
<dbReference type="InterPro" id="IPR004358">
    <property type="entry name" value="Sig_transdc_His_kin-like_C"/>
</dbReference>
<dbReference type="CDD" id="cd16922">
    <property type="entry name" value="HATPase_EvgS-ArcB-TorS-like"/>
    <property type="match status" value="1"/>
</dbReference>
<keyword evidence="4" id="KW-0808">Transferase</keyword>
<dbReference type="CDD" id="cd00082">
    <property type="entry name" value="HisKA"/>
    <property type="match status" value="1"/>
</dbReference>
<evidence type="ECO:0000313" key="9">
    <source>
        <dbReference type="Proteomes" id="UP001546774"/>
    </source>
</evidence>
<gene>
    <name evidence="8" type="ORF">WMO37_00810</name>
</gene>
<keyword evidence="8" id="KW-0547">Nucleotide-binding</keyword>
<organism evidence="8 9">
    <name type="scientific">Lachnospira intestinalis</name>
    <dbReference type="NCBI Taxonomy" id="3133158"/>
    <lineage>
        <taxon>Bacteria</taxon>
        <taxon>Bacillati</taxon>
        <taxon>Bacillota</taxon>
        <taxon>Clostridia</taxon>
        <taxon>Lachnospirales</taxon>
        <taxon>Lachnospiraceae</taxon>
        <taxon>Lachnospira</taxon>
    </lineage>
</organism>
<dbReference type="InterPro" id="IPR036890">
    <property type="entry name" value="HATPase_C_sf"/>
</dbReference>
<protein>
    <recommendedName>
        <fullName evidence="2">histidine kinase</fullName>
        <ecNumber evidence="2">2.7.13.3</ecNumber>
    </recommendedName>
</protein>
<dbReference type="InterPro" id="IPR005467">
    <property type="entry name" value="His_kinase_dom"/>
</dbReference>
<dbReference type="Gene3D" id="1.10.287.130">
    <property type="match status" value="1"/>
</dbReference>
<accession>A0ABV1H1J6</accession>
<keyword evidence="8" id="KW-0067">ATP-binding</keyword>
<comment type="caution">
    <text evidence="8">The sequence shown here is derived from an EMBL/GenBank/DDBJ whole genome shotgun (WGS) entry which is preliminary data.</text>
</comment>